<organism evidence="1 2">
    <name type="scientific">Dacryopinax primogenitus (strain DJM 731)</name>
    <name type="common">Brown rot fungus</name>
    <dbReference type="NCBI Taxonomy" id="1858805"/>
    <lineage>
        <taxon>Eukaryota</taxon>
        <taxon>Fungi</taxon>
        <taxon>Dikarya</taxon>
        <taxon>Basidiomycota</taxon>
        <taxon>Agaricomycotina</taxon>
        <taxon>Dacrymycetes</taxon>
        <taxon>Dacrymycetales</taxon>
        <taxon>Dacrymycetaceae</taxon>
        <taxon>Dacryopinax</taxon>
    </lineage>
</organism>
<gene>
    <name evidence="1" type="ORF">DACRYDRAFT_20513</name>
</gene>
<dbReference type="AlphaFoldDB" id="M5GDY5"/>
<protein>
    <submittedName>
        <fullName evidence="1">Uncharacterized protein</fullName>
    </submittedName>
</protein>
<keyword evidence="2" id="KW-1185">Reference proteome</keyword>
<dbReference type="GeneID" id="63687021"/>
<proteinExistence type="predicted"/>
<dbReference type="EMBL" id="JH795857">
    <property type="protein sequence ID" value="EJU04932.1"/>
    <property type="molecule type" value="Genomic_DNA"/>
</dbReference>
<evidence type="ECO:0000313" key="2">
    <source>
        <dbReference type="Proteomes" id="UP000030653"/>
    </source>
</evidence>
<dbReference type="HOGENOM" id="CLU_3055922_0_0_1"/>
<feature type="non-terminal residue" evidence="1">
    <location>
        <position position="54"/>
    </location>
</feature>
<sequence length="54" mass="6432">MPYGWCKQLSTREFKYNMDRTCTKEESKSIHVPHDGRHLFCLSQWLSSLTLRSV</sequence>
<reference evidence="1 2" key="1">
    <citation type="journal article" date="2012" name="Science">
        <title>The Paleozoic origin of enzymatic lignin decomposition reconstructed from 31 fungal genomes.</title>
        <authorList>
            <person name="Floudas D."/>
            <person name="Binder M."/>
            <person name="Riley R."/>
            <person name="Barry K."/>
            <person name="Blanchette R.A."/>
            <person name="Henrissat B."/>
            <person name="Martinez A.T."/>
            <person name="Otillar R."/>
            <person name="Spatafora J.W."/>
            <person name="Yadav J.S."/>
            <person name="Aerts A."/>
            <person name="Benoit I."/>
            <person name="Boyd A."/>
            <person name="Carlson A."/>
            <person name="Copeland A."/>
            <person name="Coutinho P.M."/>
            <person name="de Vries R.P."/>
            <person name="Ferreira P."/>
            <person name="Findley K."/>
            <person name="Foster B."/>
            <person name="Gaskell J."/>
            <person name="Glotzer D."/>
            <person name="Gorecki P."/>
            <person name="Heitman J."/>
            <person name="Hesse C."/>
            <person name="Hori C."/>
            <person name="Igarashi K."/>
            <person name="Jurgens J.A."/>
            <person name="Kallen N."/>
            <person name="Kersten P."/>
            <person name="Kohler A."/>
            <person name="Kuees U."/>
            <person name="Kumar T.K.A."/>
            <person name="Kuo A."/>
            <person name="LaButti K."/>
            <person name="Larrondo L.F."/>
            <person name="Lindquist E."/>
            <person name="Ling A."/>
            <person name="Lombard V."/>
            <person name="Lucas S."/>
            <person name="Lundell T."/>
            <person name="Martin R."/>
            <person name="McLaughlin D.J."/>
            <person name="Morgenstern I."/>
            <person name="Morin E."/>
            <person name="Murat C."/>
            <person name="Nagy L.G."/>
            <person name="Nolan M."/>
            <person name="Ohm R.A."/>
            <person name="Patyshakuliyeva A."/>
            <person name="Rokas A."/>
            <person name="Ruiz-Duenas F.J."/>
            <person name="Sabat G."/>
            <person name="Salamov A."/>
            <person name="Samejima M."/>
            <person name="Schmutz J."/>
            <person name="Slot J.C."/>
            <person name="St John F."/>
            <person name="Stenlid J."/>
            <person name="Sun H."/>
            <person name="Sun S."/>
            <person name="Syed K."/>
            <person name="Tsang A."/>
            <person name="Wiebenga A."/>
            <person name="Young D."/>
            <person name="Pisabarro A."/>
            <person name="Eastwood D.C."/>
            <person name="Martin F."/>
            <person name="Cullen D."/>
            <person name="Grigoriev I.V."/>
            <person name="Hibbett D.S."/>
        </authorList>
    </citation>
    <scope>NUCLEOTIDE SEQUENCE [LARGE SCALE GENOMIC DNA]</scope>
    <source>
        <strain evidence="1 2">DJM-731 SS1</strain>
    </source>
</reference>
<dbReference type="Proteomes" id="UP000030653">
    <property type="component" value="Unassembled WGS sequence"/>
</dbReference>
<dbReference type="RefSeq" id="XP_040631826.1">
    <property type="nucleotide sequence ID" value="XM_040771959.1"/>
</dbReference>
<name>M5GDY5_DACPD</name>
<evidence type="ECO:0000313" key="1">
    <source>
        <dbReference type="EMBL" id="EJU04932.1"/>
    </source>
</evidence>
<accession>M5GDY5</accession>